<gene>
    <name evidence="1" type="ORF">Rcae01_05163</name>
</gene>
<name>A0ABP9W1B9_9BACT</name>
<protein>
    <submittedName>
        <fullName evidence="1">Uncharacterized protein</fullName>
    </submittedName>
</protein>
<dbReference type="EMBL" id="BAABRO010000015">
    <property type="protein sequence ID" value="GAA5509663.1"/>
    <property type="molecule type" value="Genomic_DNA"/>
</dbReference>
<evidence type="ECO:0000313" key="2">
    <source>
        <dbReference type="Proteomes" id="UP001416858"/>
    </source>
</evidence>
<proteinExistence type="predicted"/>
<dbReference type="Proteomes" id="UP001416858">
    <property type="component" value="Unassembled WGS sequence"/>
</dbReference>
<organism evidence="1 2">
    <name type="scientific">Novipirellula caenicola</name>
    <dbReference type="NCBI Taxonomy" id="1536901"/>
    <lineage>
        <taxon>Bacteria</taxon>
        <taxon>Pseudomonadati</taxon>
        <taxon>Planctomycetota</taxon>
        <taxon>Planctomycetia</taxon>
        <taxon>Pirellulales</taxon>
        <taxon>Pirellulaceae</taxon>
        <taxon>Novipirellula</taxon>
    </lineage>
</organism>
<reference evidence="1 2" key="1">
    <citation type="submission" date="2024-02" db="EMBL/GenBank/DDBJ databases">
        <title>Rhodopirellula caenicola NBRC 110016.</title>
        <authorList>
            <person name="Ichikawa N."/>
            <person name="Katano-Makiyama Y."/>
            <person name="Hidaka K."/>
        </authorList>
    </citation>
    <scope>NUCLEOTIDE SEQUENCE [LARGE SCALE GENOMIC DNA]</scope>
    <source>
        <strain evidence="1 2">NBRC 110016</strain>
    </source>
</reference>
<sequence length="77" mass="8314">MGRHVVVRCDSWTCTRRGSVGLNAIEVVADVVSGTGSQYGLQYGAKQPCDSGPHACENGTQRFARCVAERRFGEIVL</sequence>
<comment type="caution">
    <text evidence="1">The sequence shown here is derived from an EMBL/GenBank/DDBJ whole genome shotgun (WGS) entry which is preliminary data.</text>
</comment>
<keyword evidence="2" id="KW-1185">Reference proteome</keyword>
<evidence type="ECO:0000313" key="1">
    <source>
        <dbReference type="EMBL" id="GAA5509663.1"/>
    </source>
</evidence>
<accession>A0ABP9W1B9</accession>